<keyword evidence="26" id="KW-1185">Reference proteome</keyword>
<dbReference type="PANTHER" id="PTHR45631">
    <property type="entry name" value="OS07G0107800 PROTEIN-RELATED"/>
    <property type="match status" value="1"/>
</dbReference>
<dbReference type="PROSITE" id="PS00108">
    <property type="entry name" value="PROTEIN_KINASE_ST"/>
    <property type="match status" value="1"/>
</dbReference>
<dbReference type="PANTHER" id="PTHR45631:SF6">
    <property type="entry name" value="OS09G0352000 PROTEIN"/>
    <property type="match status" value="1"/>
</dbReference>
<dbReference type="InterPro" id="IPR000719">
    <property type="entry name" value="Prot_kinase_dom"/>
</dbReference>
<dbReference type="InterPro" id="IPR024788">
    <property type="entry name" value="Malectin-like_Carb-bd_dom"/>
</dbReference>
<dbReference type="SUPFAM" id="SSF56112">
    <property type="entry name" value="Protein kinase-like (PK-like)"/>
    <property type="match status" value="1"/>
</dbReference>
<organism evidence="25 26">
    <name type="scientific">Paspalum notatum var. saurae</name>
    <dbReference type="NCBI Taxonomy" id="547442"/>
    <lineage>
        <taxon>Eukaryota</taxon>
        <taxon>Viridiplantae</taxon>
        <taxon>Streptophyta</taxon>
        <taxon>Embryophyta</taxon>
        <taxon>Tracheophyta</taxon>
        <taxon>Spermatophyta</taxon>
        <taxon>Magnoliopsida</taxon>
        <taxon>Liliopsida</taxon>
        <taxon>Poales</taxon>
        <taxon>Poaceae</taxon>
        <taxon>PACMAD clade</taxon>
        <taxon>Panicoideae</taxon>
        <taxon>Andropogonodae</taxon>
        <taxon>Paspaleae</taxon>
        <taxon>Paspalinae</taxon>
        <taxon>Paspalum</taxon>
    </lineage>
</organism>
<evidence type="ECO:0000256" key="1">
    <source>
        <dbReference type="ARBA" id="ARBA00004251"/>
    </source>
</evidence>
<evidence type="ECO:0000256" key="11">
    <source>
        <dbReference type="ARBA" id="ARBA00022737"/>
    </source>
</evidence>
<feature type="region of interest" description="Disordered" evidence="22">
    <location>
        <begin position="813"/>
        <end position="839"/>
    </location>
</feature>
<keyword evidence="13" id="KW-0418">Kinase</keyword>
<dbReference type="Proteomes" id="UP001341281">
    <property type="component" value="Chromosome 03"/>
</dbReference>
<keyword evidence="6" id="KW-0723">Serine/threonine-protein kinase</keyword>
<keyword evidence="18" id="KW-0325">Glycoprotein</keyword>
<evidence type="ECO:0000259" key="24">
    <source>
        <dbReference type="PROSITE" id="PS50011"/>
    </source>
</evidence>
<evidence type="ECO:0000256" key="14">
    <source>
        <dbReference type="ARBA" id="ARBA00022840"/>
    </source>
</evidence>
<dbReference type="InterPro" id="IPR017441">
    <property type="entry name" value="Protein_kinase_ATP_BS"/>
</dbReference>
<evidence type="ECO:0000256" key="20">
    <source>
        <dbReference type="ARBA" id="ARBA00048679"/>
    </source>
</evidence>
<evidence type="ECO:0000256" key="15">
    <source>
        <dbReference type="ARBA" id="ARBA00022989"/>
    </source>
</evidence>
<dbReference type="Pfam" id="PF12819">
    <property type="entry name" value="Malectin_like"/>
    <property type="match status" value="2"/>
</dbReference>
<evidence type="ECO:0000256" key="12">
    <source>
        <dbReference type="ARBA" id="ARBA00022741"/>
    </source>
</evidence>
<comment type="similarity">
    <text evidence="3">In the C-terminal section; belongs to the protein kinase superfamily. Ser/Thr protein kinase family.</text>
</comment>
<feature type="domain" description="Protein kinase" evidence="24">
    <location>
        <begin position="536"/>
        <end position="808"/>
    </location>
</feature>
<evidence type="ECO:0000256" key="2">
    <source>
        <dbReference type="ARBA" id="ARBA00008536"/>
    </source>
</evidence>
<feature type="binding site" evidence="21">
    <location>
        <position position="564"/>
    </location>
    <ligand>
        <name>ATP</name>
        <dbReference type="ChEBI" id="CHEBI:30616"/>
    </ligand>
</feature>
<evidence type="ECO:0000256" key="7">
    <source>
        <dbReference type="ARBA" id="ARBA00022614"/>
    </source>
</evidence>
<evidence type="ECO:0000256" key="18">
    <source>
        <dbReference type="ARBA" id="ARBA00023180"/>
    </source>
</evidence>
<name>A0AAQ3T137_PASNO</name>
<dbReference type="InterPro" id="IPR011009">
    <property type="entry name" value="Kinase-like_dom_sf"/>
</dbReference>
<dbReference type="PROSITE" id="PS50011">
    <property type="entry name" value="PROTEIN_KINASE_DOM"/>
    <property type="match status" value="1"/>
</dbReference>
<reference evidence="25 26" key="1">
    <citation type="submission" date="2024-02" db="EMBL/GenBank/DDBJ databases">
        <title>High-quality chromosome-scale genome assembly of Pensacola bahiagrass (Paspalum notatum Flugge var. saurae).</title>
        <authorList>
            <person name="Vega J.M."/>
            <person name="Podio M."/>
            <person name="Orjuela J."/>
            <person name="Siena L.A."/>
            <person name="Pessino S.C."/>
            <person name="Combes M.C."/>
            <person name="Mariac C."/>
            <person name="Albertini E."/>
            <person name="Pupilli F."/>
            <person name="Ortiz J.P.A."/>
            <person name="Leblanc O."/>
        </authorList>
    </citation>
    <scope>NUCLEOTIDE SEQUENCE [LARGE SCALE GENOMIC DNA]</scope>
    <source>
        <strain evidence="25">R1</strain>
        <tissue evidence="25">Leaf</tissue>
    </source>
</reference>
<protein>
    <recommendedName>
        <fullName evidence="4">non-specific serine/threonine protein kinase</fullName>
        <ecNumber evidence="4">2.7.11.1</ecNumber>
    </recommendedName>
</protein>
<dbReference type="SUPFAM" id="SSF52058">
    <property type="entry name" value="L domain-like"/>
    <property type="match status" value="1"/>
</dbReference>
<evidence type="ECO:0000256" key="9">
    <source>
        <dbReference type="ARBA" id="ARBA00022692"/>
    </source>
</evidence>
<sequence>MACSTARPSPPSRILPPCAPLLVRRRRRALRRQPATTVVAIVVACSAARLPRAAIAGFLSIDCGLDDKDSGYKDPDTGIFYVSDGPYTDAGENLRVAPEYESWSQRRYHDGRNDSSSMEFDVHLGSNYWATMQVQGQVYEVLFVAWASWAPVCLLNTGHGAPFLSFLELRRQGDAMYPSLKANQTMSLFRRWDMGMDGSRYPGDPYDRYWWMYFDPQLSNLSTTQSIQPDPNFTEPVSVLQTAVTTTGNDTTLSCTWQLSGTTYSILHLADFQNTQTRQFDVYLNGDRLGSDKPYTPQYLASSSVFTSGWYKAADGNYNITLVATTVSVLPPILNAVEIYTLLAFDTPTTFPKDFDAIMAIKIEYGVKKNWMGDPCFPSKYAWEGVKCSNTSDNAVRIVSLDLSNSYLHGLISKNFTLLTALENLDLSYNNLSGPIPGSLPTLPSLRVLYDSDGCKPLSPLKNKGTLIAISIVVPVLVVVVLLLAYFIWREKRKPSVFVQPVSAHEPKRFTKDHGNHLPNIENRRFTYKELEKFTDNFKQVIGQGGFGLVYHGRVEDNSEVAVKIRSESSSHGLDEFLAEVQSLTKVHHRNLVSLIGYCWEKHHLALVYEYMSQGSLFYHLRGRNGAAETFNWGRRIRILLEAAQGLDYLHKGCSLPIIHRDVKTSNILLGHNFQAKIADFGLSKHFISDSQTHVSATGAGTTGYMDPECYLTGRITESCDVYSFGIVLLEVATGEPPIVPGQGLIIQRVKDKISIGDISSVADPRLGGSYDVNSMWKVVDIAMMCTSDSVAQRPPMASVVIQLKESLALEEARDDGTTRANSGSDPAGSVFTVSPLAR</sequence>
<keyword evidence="17" id="KW-0675">Receptor</keyword>
<proteinExistence type="inferred from homology"/>
<keyword evidence="10" id="KW-0732">Signal</keyword>
<accession>A0AAQ3T137</accession>
<dbReference type="FunFam" id="1.10.510.10:FF:000240">
    <property type="entry name" value="Lectin-domain containing receptor kinase A4.3"/>
    <property type="match status" value="1"/>
</dbReference>
<comment type="catalytic activity">
    <reaction evidence="19">
        <text>L-threonyl-[protein] + ATP = O-phospho-L-threonyl-[protein] + ADP + H(+)</text>
        <dbReference type="Rhea" id="RHEA:46608"/>
        <dbReference type="Rhea" id="RHEA-COMP:11060"/>
        <dbReference type="Rhea" id="RHEA-COMP:11605"/>
        <dbReference type="ChEBI" id="CHEBI:15378"/>
        <dbReference type="ChEBI" id="CHEBI:30013"/>
        <dbReference type="ChEBI" id="CHEBI:30616"/>
        <dbReference type="ChEBI" id="CHEBI:61977"/>
        <dbReference type="ChEBI" id="CHEBI:456216"/>
        <dbReference type="EC" id="2.7.11.1"/>
    </reaction>
</comment>
<dbReference type="InterPro" id="IPR032675">
    <property type="entry name" value="LRR_dom_sf"/>
</dbReference>
<keyword evidence="12 21" id="KW-0547">Nucleotide-binding</keyword>
<keyword evidence="7" id="KW-0433">Leucine-rich repeat</keyword>
<dbReference type="PROSITE" id="PS00107">
    <property type="entry name" value="PROTEIN_KINASE_ATP"/>
    <property type="match status" value="1"/>
</dbReference>
<evidence type="ECO:0000313" key="26">
    <source>
        <dbReference type="Proteomes" id="UP001341281"/>
    </source>
</evidence>
<keyword evidence="14 21" id="KW-0067">ATP-binding</keyword>
<evidence type="ECO:0000256" key="22">
    <source>
        <dbReference type="SAM" id="MobiDB-lite"/>
    </source>
</evidence>
<comment type="catalytic activity">
    <reaction evidence="20">
        <text>L-seryl-[protein] + ATP = O-phospho-L-seryl-[protein] + ADP + H(+)</text>
        <dbReference type="Rhea" id="RHEA:17989"/>
        <dbReference type="Rhea" id="RHEA-COMP:9863"/>
        <dbReference type="Rhea" id="RHEA-COMP:11604"/>
        <dbReference type="ChEBI" id="CHEBI:15378"/>
        <dbReference type="ChEBI" id="CHEBI:29999"/>
        <dbReference type="ChEBI" id="CHEBI:30616"/>
        <dbReference type="ChEBI" id="CHEBI:83421"/>
        <dbReference type="ChEBI" id="CHEBI:456216"/>
        <dbReference type="EC" id="2.7.11.1"/>
    </reaction>
</comment>
<dbReference type="Gene3D" id="1.10.510.10">
    <property type="entry name" value="Transferase(Phosphotransferase) domain 1"/>
    <property type="match status" value="1"/>
</dbReference>
<gene>
    <name evidence="25" type="ORF">U9M48_014182</name>
</gene>
<evidence type="ECO:0000256" key="10">
    <source>
        <dbReference type="ARBA" id="ARBA00022729"/>
    </source>
</evidence>
<evidence type="ECO:0000256" key="5">
    <source>
        <dbReference type="ARBA" id="ARBA00022475"/>
    </source>
</evidence>
<dbReference type="Gene3D" id="3.30.200.20">
    <property type="entry name" value="Phosphorylase Kinase, domain 1"/>
    <property type="match status" value="1"/>
</dbReference>
<keyword evidence="11" id="KW-0677">Repeat</keyword>
<evidence type="ECO:0000256" key="23">
    <source>
        <dbReference type="SAM" id="Phobius"/>
    </source>
</evidence>
<dbReference type="Pfam" id="PF13855">
    <property type="entry name" value="LRR_8"/>
    <property type="match status" value="1"/>
</dbReference>
<evidence type="ECO:0000256" key="21">
    <source>
        <dbReference type="PROSITE-ProRule" id="PRU10141"/>
    </source>
</evidence>
<evidence type="ECO:0000256" key="6">
    <source>
        <dbReference type="ARBA" id="ARBA00022527"/>
    </source>
</evidence>
<evidence type="ECO:0000256" key="4">
    <source>
        <dbReference type="ARBA" id="ARBA00012513"/>
    </source>
</evidence>
<keyword evidence="15 23" id="KW-1133">Transmembrane helix</keyword>
<evidence type="ECO:0000256" key="17">
    <source>
        <dbReference type="ARBA" id="ARBA00023170"/>
    </source>
</evidence>
<dbReference type="Pfam" id="PF07714">
    <property type="entry name" value="PK_Tyr_Ser-Thr"/>
    <property type="match status" value="1"/>
</dbReference>
<evidence type="ECO:0000256" key="13">
    <source>
        <dbReference type="ARBA" id="ARBA00022777"/>
    </source>
</evidence>
<comment type="similarity">
    <text evidence="2">In the N-terminal section; belongs to the leguminous lectin family.</text>
</comment>
<dbReference type="GO" id="GO:0002229">
    <property type="term" value="P:defense response to oomycetes"/>
    <property type="evidence" value="ECO:0007669"/>
    <property type="project" value="UniProtKB-ARBA"/>
</dbReference>
<keyword evidence="9 23" id="KW-0812">Transmembrane</keyword>
<dbReference type="AlphaFoldDB" id="A0AAQ3T137"/>
<dbReference type="InterPro" id="IPR008271">
    <property type="entry name" value="Ser/Thr_kinase_AS"/>
</dbReference>
<dbReference type="EC" id="2.7.11.1" evidence="4"/>
<dbReference type="FunFam" id="3.30.200.20:FF:000394">
    <property type="entry name" value="Leucine-rich repeat receptor-like protein kinase"/>
    <property type="match status" value="1"/>
</dbReference>
<keyword evidence="16 23" id="KW-0472">Membrane</keyword>
<dbReference type="InterPro" id="IPR001245">
    <property type="entry name" value="Ser-Thr/Tyr_kinase_cat_dom"/>
</dbReference>
<dbReference type="Gene3D" id="3.80.10.10">
    <property type="entry name" value="Ribonuclease Inhibitor"/>
    <property type="match status" value="1"/>
</dbReference>
<evidence type="ECO:0000256" key="16">
    <source>
        <dbReference type="ARBA" id="ARBA00023136"/>
    </source>
</evidence>
<dbReference type="InterPro" id="IPR001611">
    <property type="entry name" value="Leu-rich_rpt"/>
</dbReference>
<evidence type="ECO:0000256" key="3">
    <source>
        <dbReference type="ARBA" id="ARBA00010217"/>
    </source>
</evidence>
<dbReference type="GO" id="GO:0004674">
    <property type="term" value="F:protein serine/threonine kinase activity"/>
    <property type="evidence" value="ECO:0007669"/>
    <property type="project" value="UniProtKB-KW"/>
</dbReference>
<evidence type="ECO:0000256" key="19">
    <source>
        <dbReference type="ARBA" id="ARBA00047899"/>
    </source>
</evidence>
<feature type="transmembrane region" description="Helical" evidence="23">
    <location>
        <begin position="467"/>
        <end position="489"/>
    </location>
</feature>
<dbReference type="GO" id="GO:0005886">
    <property type="term" value="C:plasma membrane"/>
    <property type="evidence" value="ECO:0007669"/>
    <property type="project" value="UniProtKB-SubCell"/>
</dbReference>
<comment type="subcellular location">
    <subcellularLocation>
        <location evidence="1">Cell membrane</location>
        <topology evidence="1">Single-pass type I membrane protein</topology>
    </subcellularLocation>
</comment>
<dbReference type="SMART" id="SM00220">
    <property type="entry name" value="S_TKc"/>
    <property type="match status" value="1"/>
</dbReference>
<evidence type="ECO:0000313" key="25">
    <source>
        <dbReference type="EMBL" id="WVZ64694.1"/>
    </source>
</evidence>
<evidence type="ECO:0000256" key="8">
    <source>
        <dbReference type="ARBA" id="ARBA00022679"/>
    </source>
</evidence>
<keyword evidence="5" id="KW-1003">Cell membrane</keyword>
<dbReference type="EMBL" id="CP144747">
    <property type="protein sequence ID" value="WVZ64694.1"/>
    <property type="molecule type" value="Genomic_DNA"/>
</dbReference>
<dbReference type="GO" id="GO:0005524">
    <property type="term" value="F:ATP binding"/>
    <property type="evidence" value="ECO:0007669"/>
    <property type="project" value="UniProtKB-UniRule"/>
</dbReference>
<keyword evidence="8" id="KW-0808">Transferase</keyword>